<gene>
    <name evidence="3" type="ORF">KIN20_021883</name>
</gene>
<feature type="domain" description="C2H2-type" evidence="2">
    <location>
        <begin position="228"/>
        <end position="251"/>
    </location>
</feature>
<proteinExistence type="predicted"/>
<feature type="region of interest" description="Disordered" evidence="1">
    <location>
        <begin position="33"/>
        <end position="61"/>
    </location>
</feature>
<evidence type="ECO:0000313" key="3">
    <source>
        <dbReference type="EMBL" id="KAJ1362357.1"/>
    </source>
</evidence>
<feature type="domain" description="C2H2-type" evidence="2">
    <location>
        <begin position="198"/>
        <end position="222"/>
    </location>
</feature>
<feature type="domain" description="C2H2-type" evidence="2">
    <location>
        <begin position="502"/>
        <end position="526"/>
    </location>
</feature>
<feature type="domain" description="C2H2-type" evidence="2">
    <location>
        <begin position="532"/>
        <end position="555"/>
    </location>
</feature>
<sequence>MVVVHVALESPAQVQDLLSFLVSRSYNDFRLTDEEPRVSGSTSTSASTGLSHSSNRPLCRSPLTEDIHSAQNDVTLSQSLREKKPPSAALNASVGPQQLDHFDQKPTKQEDLKTCVVLPNAGPIRYSESKELMTEEATAEIDMSFDVSSMSQNASTNEDERPNSNEEFDSFYSDPFNVIWLRDFVRSLRKRGILKDRIQCAICEVRVVACSGSMCRHINYKHTRFPLYGCSICHYTTLCSGSITHHMSSFHKVANSDEARARSVKLFQSEERHRKMKEMFETAQTLTSNLHRPGAAAGTVPICSMVVVHVKLENPAQVQDLLSFLLSRSYNNFRVTDEEPLAPGDASAKASAVSLSQSSSRPLCRSPSMDDVHSAHNGITLSELLREEKPLTVALNASTGPHQLDRFDQKPSRQDLKACVALPKARSLPSSELTELMTEEDTMENDLSFNVSSMSHNTSTNEDERANSNEEFDNFYGDPFNVSRFRDFVRSLRKRGIMKDRIHCAICEISIVACSGSMCRHINYKHTRFPLYGCSICRYTTLNSASIIQHMSSYHNITNNVRARTRVIKLFPTREQHKKMEEMLEVCFGVRPS</sequence>
<feature type="compositionally biased region" description="Low complexity" evidence="1">
    <location>
        <begin position="39"/>
        <end position="54"/>
    </location>
</feature>
<dbReference type="InterPro" id="IPR013087">
    <property type="entry name" value="Znf_C2H2_type"/>
</dbReference>
<name>A0AAD5MPV8_PARTN</name>
<accession>A0AAD5MPV8</accession>
<protein>
    <recommendedName>
        <fullName evidence="2">C2H2-type domain-containing protein</fullName>
    </recommendedName>
</protein>
<organism evidence="3 4">
    <name type="scientific">Parelaphostrongylus tenuis</name>
    <name type="common">Meningeal worm</name>
    <dbReference type="NCBI Taxonomy" id="148309"/>
    <lineage>
        <taxon>Eukaryota</taxon>
        <taxon>Metazoa</taxon>
        <taxon>Ecdysozoa</taxon>
        <taxon>Nematoda</taxon>
        <taxon>Chromadorea</taxon>
        <taxon>Rhabditida</taxon>
        <taxon>Rhabditina</taxon>
        <taxon>Rhabditomorpha</taxon>
        <taxon>Strongyloidea</taxon>
        <taxon>Metastrongylidae</taxon>
        <taxon>Parelaphostrongylus</taxon>
    </lineage>
</organism>
<feature type="compositionally biased region" description="Polar residues" evidence="1">
    <location>
        <begin position="146"/>
        <end position="156"/>
    </location>
</feature>
<feature type="region of interest" description="Disordered" evidence="1">
    <location>
        <begin position="144"/>
        <end position="167"/>
    </location>
</feature>
<dbReference type="AlphaFoldDB" id="A0AAD5MPV8"/>
<evidence type="ECO:0000313" key="4">
    <source>
        <dbReference type="Proteomes" id="UP001196413"/>
    </source>
</evidence>
<dbReference type="EMBL" id="JAHQIW010004423">
    <property type="protein sequence ID" value="KAJ1362357.1"/>
    <property type="molecule type" value="Genomic_DNA"/>
</dbReference>
<reference evidence="3" key="1">
    <citation type="submission" date="2021-06" db="EMBL/GenBank/DDBJ databases">
        <title>Parelaphostrongylus tenuis whole genome reference sequence.</title>
        <authorList>
            <person name="Garwood T.J."/>
            <person name="Larsen P.A."/>
            <person name="Fountain-Jones N.M."/>
            <person name="Garbe J.R."/>
            <person name="Macchietto M.G."/>
            <person name="Kania S.A."/>
            <person name="Gerhold R.W."/>
            <person name="Richards J.E."/>
            <person name="Wolf T.M."/>
        </authorList>
    </citation>
    <scope>NUCLEOTIDE SEQUENCE</scope>
    <source>
        <strain evidence="3">MNPRO001-30</strain>
        <tissue evidence="3">Meninges</tissue>
    </source>
</reference>
<comment type="caution">
    <text evidence="3">The sequence shown here is derived from an EMBL/GenBank/DDBJ whole genome shotgun (WGS) entry which is preliminary data.</text>
</comment>
<keyword evidence="4" id="KW-1185">Reference proteome</keyword>
<feature type="region of interest" description="Disordered" evidence="1">
    <location>
        <begin position="76"/>
        <end position="107"/>
    </location>
</feature>
<dbReference type="SMART" id="SM00355">
    <property type="entry name" value="ZnF_C2H2"/>
    <property type="match status" value="4"/>
</dbReference>
<evidence type="ECO:0000256" key="1">
    <source>
        <dbReference type="SAM" id="MobiDB-lite"/>
    </source>
</evidence>
<evidence type="ECO:0000259" key="2">
    <source>
        <dbReference type="SMART" id="SM00355"/>
    </source>
</evidence>
<dbReference type="Proteomes" id="UP001196413">
    <property type="component" value="Unassembled WGS sequence"/>
</dbReference>